<feature type="compositionally biased region" description="Polar residues" evidence="1">
    <location>
        <begin position="1582"/>
        <end position="1595"/>
    </location>
</feature>
<feature type="region of interest" description="Disordered" evidence="1">
    <location>
        <begin position="1904"/>
        <end position="1925"/>
    </location>
</feature>
<feature type="region of interest" description="Disordered" evidence="1">
    <location>
        <begin position="916"/>
        <end position="946"/>
    </location>
</feature>
<feature type="compositionally biased region" description="Basic and acidic residues" evidence="1">
    <location>
        <begin position="457"/>
        <end position="472"/>
    </location>
</feature>
<feature type="region of interest" description="Disordered" evidence="1">
    <location>
        <begin position="1844"/>
        <end position="1884"/>
    </location>
</feature>
<feature type="region of interest" description="Disordered" evidence="1">
    <location>
        <begin position="2082"/>
        <end position="2113"/>
    </location>
</feature>
<feature type="compositionally biased region" description="Basic and acidic residues" evidence="1">
    <location>
        <begin position="1105"/>
        <end position="1122"/>
    </location>
</feature>
<feature type="compositionally biased region" description="Basic residues" evidence="1">
    <location>
        <begin position="542"/>
        <end position="553"/>
    </location>
</feature>
<feature type="compositionally biased region" description="Basic and acidic residues" evidence="1">
    <location>
        <begin position="1521"/>
        <end position="1554"/>
    </location>
</feature>
<feature type="compositionally biased region" description="Basic residues" evidence="1">
    <location>
        <begin position="347"/>
        <end position="357"/>
    </location>
</feature>
<dbReference type="Proteomes" id="UP001651158">
    <property type="component" value="Unassembled WGS sequence"/>
</dbReference>
<feature type="region of interest" description="Disordered" evidence="1">
    <location>
        <begin position="328"/>
        <end position="370"/>
    </location>
</feature>
<feature type="compositionally biased region" description="Basic and acidic residues" evidence="1">
    <location>
        <begin position="55"/>
        <end position="67"/>
    </location>
</feature>
<feature type="region of interest" description="Disordered" evidence="1">
    <location>
        <begin position="815"/>
        <end position="847"/>
    </location>
</feature>
<feature type="region of interest" description="Disordered" evidence="1">
    <location>
        <begin position="55"/>
        <end position="114"/>
    </location>
</feature>
<feature type="compositionally biased region" description="Basic residues" evidence="1">
    <location>
        <begin position="1510"/>
        <end position="1520"/>
    </location>
</feature>
<feature type="compositionally biased region" description="Polar residues" evidence="1">
    <location>
        <begin position="1635"/>
        <end position="1655"/>
    </location>
</feature>
<feature type="compositionally biased region" description="Polar residues" evidence="1">
    <location>
        <begin position="1491"/>
        <end position="1507"/>
    </location>
</feature>
<evidence type="ECO:0000256" key="2">
    <source>
        <dbReference type="SAM" id="Phobius"/>
    </source>
</evidence>
<feature type="compositionally biased region" description="Basic and acidic residues" evidence="1">
    <location>
        <begin position="1196"/>
        <end position="1206"/>
    </location>
</feature>
<evidence type="ECO:0000313" key="3">
    <source>
        <dbReference type="EMBL" id="KAL5103799.1"/>
    </source>
</evidence>
<feature type="compositionally biased region" description="Basic and acidic residues" evidence="1">
    <location>
        <begin position="818"/>
        <end position="828"/>
    </location>
</feature>
<feature type="compositionally biased region" description="Polar residues" evidence="1">
    <location>
        <begin position="102"/>
        <end position="112"/>
    </location>
</feature>
<name>A0ABR4Q2E3_9CEST</name>
<feature type="compositionally biased region" description="Basic and acidic residues" evidence="1">
    <location>
        <begin position="1076"/>
        <end position="1090"/>
    </location>
</feature>
<feature type="compositionally biased region" description="Basic and acidic residues" evidence="1">
    <location>
        <begin position="664"/>
        <end position="677"/>
    </location>
</feature>
<organism evidence="3 4">
    <name type="scientific">Taenia crassiceps</name>
    <dbReference type="NCBI Taxonomy" id="6207"/>
    <lineage>
        <taxon>Eukaryota</taxon>
        <taxon>Metazoa</taxon>
        <taxon>Spiralia</taxon>
        <taxon>Lophotrochozoa</taxon>
        <taxon>Platyhelminthes</taxon>
        <taxon>Cestoda</taxon>
        <taxon>Eucestoda</taxon>
        <taxon>Cyclophyllidea</taxon>
        <taxon>Taeniidae</taxon>
        <taxon>Taenia</taxon>
    </lineage>
</organism>
<proteinExistence type="predicted"/>
<sequence length="2285" mass="253114">MQVEEFEGTLGIAGDDREPVSGIENQLAIVLDETPQPVEHEFKLTDPLKCKPHVSEWESRVEDETINDRMSFGKANGMDHSHEEEEDEERLLGDSDADSVSDDFQPQTNNDVLSDGLKADEEQQELFVECSHALDKTSQSETTRRIIDSSTVEEFEAPSVDGRKGKTYGKGKNLANKVGVEARFNEGAAGAKHLMHPEEAKGILDIVNDVQQPTSEIRNQRATVFKEVPKSVEHEFAVIKWTDRLKDGPYIEDCESEVVEGPLNRRRGFGKVKVAENLHQTGGLSPEHEKGVEEHFQDASDVEYVGSELQPQTNDDFFRECGQVETTHGSVPSTYSEVHGVLPTKDGKKKKQRKGRHNVGEAGVGNRPTSTVSALQEADAGSEAPQITTDMVCPMQSEGSKDSLNIVVDDQDLVSEIEDQMRTAFEEDHQPAYNDFVVNGPIKECESEVQGATADELKSRLSEHEEGERRNLQNESDVEGVGNEMQPQMSKDFLKEYKRADLEPQEHPAEGCVTLDEIDQSEYLQRVVDMSSAEEFTAPSMKGKKKKHQKRRNFKGEADVQDRPASCFLAPQEIFSMETEVDLKSSEVIADVGLQVQLEAAEDTPKIRDDDQEIVSEIKKQPVIVFDGISQSAEHEFVISESTDQSKGEPQIKERQLEAGGGTADDRMDYGKTEGLKNSHGLKAPSVGPWIKKCDRGEEEEREKEITTESTDVELQPEEDAWSQDYPTEVGASLSNFNDFEAIQDVDAAASSVEPEALLLRKEKRKKQHKIMFPRDEGAVRGAKSVVGSLKSLNIAIGDKVSSSGGLEEVSHSIVVKKSSEHEKDVPKSKMHAPEVQNEIATSKAIELEPFPVEQEKMLMHHVGESEKWSDESDAGGKLQPQLIEEICGDIVEEGEEPYKIPARIGESANVLRVDAISSHREPEAESLKGGKRTKRRKKWHLKGETEAQKCAASTVPASQEISIMADAADFKASKEAVDVRCQIQPEEDKSPQGVEAEDGKSVLSAIEEVLQSNKQKMMGKYLPDHMEDGTESNQPELEISDVTVGEPGTIFHSGDSTPFCDRGKQLGKQNKKPNHREVVGELWHNELHFEGLANATQPQTDEEDVKKSADETVRSQERPKEGGNTGDETVESEAIQSDNSLPSLRKLDAPSANRKKTIAMGNEQYQGEKLASLLEEQPQSRERKANLRSSADDVNDFRDAVSEKEPFPELTEVDELRGAEKIYSTFNNQPISDEAVSAYPKFEDSLDLGGTGFLQNSALEYGVHMDEPKQFDLTESKASNVEASQPRLAVEEVQSNQKSEKSGRMETLNSYSDGKKLSSLWVPTLIPPTEARETVEGEKLEFSSGSIDQLTIHEPKLENLIGERSQIADSTATVESMHSPDVSGSAGVDDPLSLNLDENLPQADDTMEVREDVSVTEYKSIQKQASFLSDISNPLGKRIAELTPLLESKECSGNQGRKMKQPKEKLQGCRKTLEVVDVGVDESPPHEQQTETTASLPLQGTEASLTKQEKKRKKHQRGKREKDVHLVKDDSKSLPSRKEAKEQTIDKRVREAECVPITSTSTTPKEESRSFAEQMDDSTVRGVSSNFDGRSSANIAEMELQKESIAESDVRRTTGDGTKKGQEDERLKCPVASVQETVDPNRIQVQVSTKVNTQRAKELGGDAEPQGKDEVEPKFVCQEDTGVDEDRKEPEDADNLADCLEGKDESSVEEPNEIKEMEPRRTVQEFDRNPTGMASKVQEAKLSLNLDKGRVLVAAVDKPSHHDEEEVMNSVESISNRGLEPVLQSAKGIDGSGASLNYFIALKPPENAMQRNEGHQGSEYAIPATTDLETDKLQQTDLLKVARKGREEEGEEEEESSSPHFDDVTPNESPVALAGAGGATERESSLLDEYLGQAGSDLLSTDLSFSQEPDRSKQKHWKKGATENEAEECLTPVVEVDKSHLCIEPVVETNVSIDAHTSKVFDMNGDLLNKEMPQPDVEISNNTEFSPSVDTQDVEYAFSEPDSVGGVQETITNVKSEEAFSPKSTKMWRKKGETEKAESVSASNSSEVPRLSKSRQRCQVNLQEMEKGDEDVTTGSQHFLSVEAPVEDIQSDATSTPREGSIPPPGSLTRKIQLPDVVTSLCPPSSRKTDVERERYVETDVEIGRQVEVESAEEADEDPVTSADHSFAFLEQSSSDTDEVDDFTVVVKAPPPKTIVEVEAPAEPIIIPPSLQIRVKPRRWRWPGFFLLLLLFFLFFFIPTIILFCIASPDFCFLPGPCPGLTLRQRINAYITDYHRQRMSPFPT</sequence>
<keyword evidence="4" id="KW-1185">Reference proteome</keyword>
<feature type="region of interest" description="Disordered" evidence="1">
    <location>
        <begin position="534"/>
        <end position="561"/>
    </location>
</feature>
<keyword evidence="2" id="KW-0812">Transmembrane</keyword>
<feature type="compositionally biased region" description="Acidic residues" evidence="1">
    <location>
        <begin position="84"/>
        <end position="101"/>
    </location>
</feature>
<feature type="compositionally biased region" description="Basic and acidic residues" evidence="1">
    <location>
        <begin position="1656"/>
        <end position="1674"/>
    </location>
</feature>
<feature type="compositionally biased region" description="Basic residues" evidence="1">
    <location>
        <begin position="930"/>
        <end position="941"/>
    </location>
</feature>
<feature type="compositionally biased region" description="Basic and acidic residues" evidence="1">
    <location>
        <begin position="1462"/>
        <end position="1475"/>
    </location>
</feature>
<feature type="compositionally biased region" description="Acidic residues" evidence="1">
    <location>
        <begin position="711"/>
        <end position="720"/>
    </location>
</feature>
<keyword evidence="2" id="KW-1133">Transmembrane helix</keyword>
<reference evidence="3 4" key="1">
    <citation type="journal article" date="2022" name="Front. Cell. Infect. Microbiol.">
        <title>The Genomes of Two Strains of Taenia crassiceps the Animal Model for the Study of Human Cysticercosis.</title>
        <authorList>
            <person name="Bobes R.J."/>
            <person name="Estrada K."/>
            <person name="Rios-Valencia D.G."/>
            <person name="Calderon-Gallegos A."/>
            <person name="de la Torre P."/>
            <person name="Carrero J.C."/>
            <person name="Sanchez-Flores A."/>
            <person name="Laclette J.P."/>
        </authorList>
    </citation>
    <scope>NUCLEOTIDE SEQUENCE [LARGE SCALE GENOMIC DNA]</scope>
    <source>
        <strain evidence="3">WFUcys</strain>
    </source>
</reference>
<feature type="compositionally biased region" description="Basic and acidic residues" evidence="1">
    <location>
        <begin position="640"/>
        <end position="657"/>
    </location>
</feature>
<evidence type="ECO:0000313" key="4">
    <source>
        <dbReference type="Proteomes" id="UP001651158"/>
    </source>
</evidence>
<feature type="compositionally biased region" description="Basic and acidic residues" evidence="1">
    <location>
        <begin position="918"/>
        <end position="929"/>
    </location>
</feature>
<feature type="region of interest" description="Disordered" evidence="1">
    <location>
        <begin position="1371"/>
        <end position="1408"/>
    </location>
</feature>
<feature type="transmembrane region" description="Helical" evidence="2">
    <location>
        <begin position="2223"/>
        <end position="2247"/>
    </location>
</feature>
<feature type="region of interest" description="Disordered" evidence="1">
    <location>
        <begin position="1279"/>
        <end position="1311"/>
    </location>
</feature>
<accession>A0ABR4Q2E3</accession>
<evidence type="ECO:0000256" key="1">
    <source>
        <dbReference type="SAM" id="MobiDB-lite"/>
    </source>
</evidence>
<feature type="region of interest" description="Disordered" evidence="1">
    <location>
        <begin position="1047"/>
        <end position="1206"/>
    </location>
</feature>
<feature type="compositionally biased region" description="Basic and acidic residues" evidence="1">
    <location>
        <begin position="1600"/>
        <end position="1629"/>
    </location>
</feature>
<feature type="region of interest" description="Disordered" evidence="1">
    <location>
        <begin position="2022"/>
        <end position="2057"/>
    </location>
</feature>
<feature type="region of interest" description="Disordered" evidence="1">
    <location>
        <begin position="457"/>
        <end position="476"/>
    </location>
</feature>
<dbReference type="EMBL" id="JAKROA010000016">
    <property type="protein sequence ID" value="KAL5103799.1"/>
    <property type="molecule type" value="Genomic_DNA"/>
</dbReference>
<keyword evidence="2" id="KW-0472">Membrane</keyword>
<protein>
    <submittedName>
        <fullName evidence="3">Uncharacterized protein</fullName>
    </submittedName>
</protein>
<comment type="caution">
    <text evidence="3">The sequence shown here is derived from an EMBL/GenBank/DDBJ whole genome shotgun (WGS) entry which is preliminary data.</text>
</comment>
<feature type="compositionally biased region" description="Basic and acidic residues" evidence="1">
    <location>
        <begin position="1701"/>
        <end position="1729"/>
    </location>
</feature>
<feature type="region of interest" description="Disordered" evidence="1">
    <location>
        <begin position="640"/>
        <end position="720"/>
    </location>
</feature>
<feature type="compositionally biased region" description="Low complexity" evidence="1">
    <location>
        <begin position="2040"/>
        <end position="2049"/>
    </location>
</feature>
<gene>
    <name evidence="3" type="ORF">TcWFU_010249</name>
</gene>
<feature type="region of interest" description="Disordered" evidence="1">
    <location>
        <begin position="1448"/>
        <end position="1732"/>
    </location>
</feature>